<dbReference type="EMBL" id="MU825396">
    <property type="protein sequence ID" value="KAJ7394631.1"/>
    <property type="molecule type" value="Genomic_DNA"/>
</dbReference>
<protein>
    <submittedName>
        <fullName evidence="2">Uncharacterized protein</fullName>
    </submittedName>
</protein>
<gene>
    <name evidence="2" type="ORF">OS493_000449</name>
</gene>
<evidence type="ECO:0000313" key="3">
    <source>
        <dbReference type="Proteomes" id="UP001163046"/>
    </source>
</evidence>
<reference evidence="2" key="1">
    <citation type="submission" date="2023-01" db="EMBL/GenBank/DDBJ databases">
        <title>Genome assembly of the deep-sea coral Lophelia pertusa.</title>
        <authorList>
            <person name="Herrera S."/>
            <person name="Cordes E."/>
        </authorList>
    </citation>
    <scope>NUCLEOTIDE SEQUENCE</scope>
    <source>
        <strain evidence="2">USNM1676648</strain>
        <tissue evidence="2">Polyp</tissue>
    </source>
</reference>
<feature type="compositionally biased region" description="Acidic residues" evidence="1">
    <location>
        <begin position="192"/>
        <end position="221"/>
    </location>
</feature>
<dbReference type="AlphaFoldDB" id="A0A9X0DCI6"/>
<evidence type="ECO:0000256" key="1">
    <source>
        <dbReference type="SAM" id="MobiDB-lite"/>
    </source>
</evidence>
<accession>A0A9X0DCI6</accession>
<name>A0A9X0DCI6_9CNID</name>
<proteinExistence type="predicted"/>
<feature type="region of interest" description="Disordered" evidence="1">
    <location>
        <begin position="141"/>
        <end position="164"/>
    </location>
</feature>
<keyword evidence="3" id="KW-1185">Reference proteome</keyword>
<dbReference type="Proteomes" id="UP001163046">
    <property type="component" value="Unassembled WGS sequence"/>
</dbReference>
<organism evidence="2 3">
    <name type="scientific">Desmophyllum pertusum</name>
    <dbReference type="NCBI Taxonomy" id="174260"/>
    <lineage>
        <taxon>Eukaryota</taxon>
        <taxon>Metazoa</taxon>
        <taxon>Cnidaria</taxon>
        <taxon>Anthozoa</taxon>
        <taxon>Hexacorallia</taxon>
        <taxon>Scleractinia</taxon>
        <taxon>Caryophylliina</taxon>
        <taxon>Caryophylliidae</taxon>
        <taxon>Desmophyllum</taxon>
    </lineage>
</organism>
<evidence type="ECO:0000313" key="2">
    <source>
        <dbReference type="EMBL" id="KAJ7394631.1"/>
    </source>
</evidence>
<dbReference type="OrthoDB" id="5986420at2759"/>
<feature type="region of interest" description="Disordered" evidence="1">
    <location>
        <begin position="190"/>
        <end position="221"/>
    </location>
</feature>
<sequence>MTPQAYSFLNKSCINKGFLSYLIILTSATFLDSAKATLKDLQTSQSPVEDFQAATEKLNEAGLLDFQVPDRNVEEMKTMLVNYTNALIRNMDDHFKESLPVVTALSIFDPLLMPSAESDDVITRAVKLWMTAKKRKKVAYKTSRGAVAPQAGQNDEAKSVTQADAGTHTEVQEELVQLEEKEQEVLAKVFCLDEDHEESDSEADDSGWEDPDDNNEDYFSD</sequence>
<comment type="caution">
    <text evidence="2">The sequence shown here is derived from an EMBL/GenBank/DDBJ whole genome shotgun (WGS) entry which is preliminary data.</text>
</comment>